<feature type="region of interest" description="Disordered" evidence="6">
    <location>
        <begin position="600"/>
        <end position="705"/>
    </location>
</feature>
<feature type="compositionally biased region" description="Basic and acidic residues" evidence="6">
    <location>
        <begin position="255"/>
        <end position="269"/>
    </location>
</feature>
<feature type="transmembrane region" description="Helical" evidence="7">
    <location>
        <begin position="1140"/>
        <end position="1157"/>
    </location>
</feature>
<gene>
    <name evidence="10" type="ORF">GFSPODELE1_LOCUS2027</name>
</gene>
<feature type="compositionally biased region" description="Polar residues" evidence="6">
    <location>
        <begin position="92"/>
        <end position="101"/>
    </location>
</feature>
<feature type="region of interest" description="Disordered" evidence="6">
    <location>
        <begin position="189"/>
        <end position="404"/>
    </location>
</feature>
<organism evidence="10 11">
    <name type="scientific">Somion occarium</name>
    <dbReference type="NCBI Taxonomy" id="3059160"/>
    <lineage>
        <taxon>Eukaryota</taxon>
        <taxon>Fungi</taxon>
        <taxon>Dikarya</taxon>
        <taxon>Basidiomycota</taxon>
        <taxon>Agaricomycotina</taxon>
        <taxon>Agaricomycetes</taxon>
        <taxon>Polyporales</taxon>
        <taxon>Cerrenaceae</taxon>
        <taxon>Somion</taxon>
    </lineage>
</organism>
<dbReference type="PANTHER" id="PTHR45832:SF22">
    <property type="entry name" value="SERINE_THREONINE-PROTEIN KINASE SAMKA-RELATED"/>
    <property type="match status" value="1"/>
</dbReference>
<evidence type="ECO:0000259" key="8">
    <source>
        <dbReference type="PROSITE" id="PS50011"/>
    </source>
</evidence>
<feature type="compositionally biased region" description="Low complexity" evidence="6">
    <location>
        <begin position="747"/>
        <end position="764"/>
    </location>
</feature>
<dbReference type="InterPro" id="IPR000719">
    <property type="entry name" value="Prot_kinase_dom"/>
</dbReference>
<name>A0ABP1CR57_9APHY</name>
<evidence type="ECO:0000259" key="9">
    <source>
        <dbReference type="PROSITE" id="PS50108"/>
    </source>
</evidence>
<dbReference type="SUPFAM" id="SSF56112">
    <property type="entry name" value="Protein kinase-like (PK-like)"/>
    <property type="match status" value="1"/>
</dbReference>
<dbReference type="Gene3D" id="1.10.510.10">
    <property type="entry name" value="Transferase(Phosphotransferase) domain 1"/>
    <property type="match status" value="1"/>
</dbReference>
<feature type="compositionally biased region" description="Pro residues" evidence="6">
    <location>
        <begin position="488"/>
        <end position="501"/>
    </location>
</feature>
<evidence type="ECO:0000256" key="4">
    <source>
        <dbReference type="ARBA" id="ARBA00047899"/>
    </source>
</evidence>
<feature type="region of interest" description="Disordered" evidence="6">
    <location>
        <begin position="735"/>
        <end position="766"/>
    </location>
</feature>
<evidence type="ECO:0000256" key="2">
    <source>
        <dbReference type="ARBA" id="ARBA00022741"/>
    </source>
</evidence>
<feature type="compositionally biased region" description="Low complexity" evidence="6">
    <location>
        <begin position="640"/>
        <end position="669"/>
    </location>
</feature>
<comment type="catalytic activity">
    <reaction evidence="5">
        <text>L-seryl-[protein] + ATP = O-phospho-L-seryl-[protein] + ADP + H(+)</text>
        <dbReference type="Rhea" id="RHEA:17989"/>
        <dbReference type="Rhea" id="RHEA-COMP:9863"/>
        <dbReference type="Rhea" id="RHEA-COMP:11604"/>
        <dbReference type="ChEBI" id="CHEBI:15378"/>
        <dbReference type="ChEBI" id="CHEBI:29999"/>
        <dbReference type="ChEBI" id="CHEBI:30616"/>
        <dbReference type="ChEBI" id="CHEBI:83421"/>
        <dbReference type="ChEBI" id="CHEBI:456216"/>
        <dbReference type="EC" id="2.7.11.1"/>
    </reaction>
</comment>
<comment type="catalytic activity">
    <reaction evidence="4">
        <text>L-threonyl-[protein] + ATP = O-phospho-L-threonyl-[protein] + ADP + H(+)</text>
        <dbReference type="Rhea" id="RHEA:46608"/>
        <dbReference type="Rhea" id="RHEA-COMP:11060"/>
        <dbReference type="Rhea" id="RHEA-COMP:11605"/>
        <dbReference type="ChEBI" id="CHEBI:15378"/>
        <dbReference type="ChEBI" id="CHEBI:30013"/>
        <dbReference type="ChEBI" id="CHEBI:30616"/>
        <dbReference type="ChEBI" id="CHEBI:61977"/>
        <dbReference type="ChEBI" id="CHEBI:456216"/>
        <dbReference type="EC" id="2.7.11.1"/>
    </reaction>
</comment>
<feature type="compositionally biased region" description="Basic and acidic residues" evidence="6">
    <location>
        <begin position="371"/>
        <end position="387"/>
    </location>
</feature>
<keyword evidence="11" id="KW-1185">Reference proteome</keyword>
<sequence length="1178" mass="126642">MATSTAPSGKPNTRFSTLKVFKFAASGSKPPPPPPKDPYYLANPSLTSLSVDSLSSQPVTPMSTYTPSTRSPSPSPSYTISRYPTREMGLLPSSSTLSPENAGSRKAIFKLPSFTRRPKTPKPSKSNLSDDSQPPEPVDDPSISMPWNFQHNIHVDEGFAGLPPTWSSSLAGMGFSPEEIAAINARRGAGRSPSLYPVQSIRSNSPGPALGVSRPNPRSSSLRRDVSDTSLSQQSDSSEPVIYSRNVSRQYSESSDTHSSDHMHSESRPTARPLHVTPLRSATAPIPSTVPMASPGPARVPSEFSTSTSSSKDRPPREPPRRAYHIANASVGTISSPPPAYNSSPKAQTPLDAADESMTLPPPITTTLDSDSDHEPSSDNGSEEHLEPSSSKAPTLSFTAPPRLSLHQDTSLDLSSWSESLFSIIPDNDKKDSIASTSTAASSSTLLSANTKVLSSSPSSQTRLTPTQKPIPLSSLPTRKNASSSPPQLTPSPKSPTPPERTTPLWNEVMNLVRSADSETPPTSPSPTTPFTPYSASARNRPSITVEAETGLGEDDLPVGSSLRDKENRDSSMSTMTVTPATIVRDITVATRARANVVQSPMRDSAAKRMTMTSTGSIVDGCDVDSTQGDRSYSPQSLESHSSGSSGAASFATVGSTSSSSRAPTLASSKAPQWKGKGSALSTSDDDVPYIESSPAPSPRGMHFDDTTTMITTATVRKVRNAEVGVDVLERPSVVVDDISPEDTELSTPSSRSDKSPSPVASPVTPAPRYPGWVSAVVAPLQDFIDDKADPRDLFAGLQEIAEGESGSVYVARLLSGGPSSVSLNAEPSFVAIKQVALLPPGSSKLLDLERELKLLKGLAHPHVLNMKSLYVDIVDDALWIRMELMDRSVADIVSLVGEGLVLQEKHMAQVASDVILALDFLRTRGIAHRDVRSDNLLLNSGGLVKLADFSNAVQVDKSSPHRTDPAGVVYWQAPEMRSGSYNVLKVDVWSLGATVWEMAQAEPPFSDITNASELSERWQPLDQPEIYSRSFHDFLHLCSEPGSSRPDPHELLNVLLSFAVQADTHLSPNYSHNVRLSKRGFRGGVASNPMGQSLLKVYSFHYIPLLIYAHTYILVPYLRPFGLLSTLFTLHTPHTHSSTRFLCCIFFFFSLSFFLVCGELGACTLTYTFDPCIYLSC</sequence>
<feature type="domain" description="CRIB" evidence="9">
    <location>
        <begin position="143"/>
        <end position="156"/>
    </location>
</feature>
<dbReference type="InterPro" id="IPR000095">
    <property type="entry name" value="CRIB_dom"/>
</dbReference>
<dbReference type="Proteomes" id="UP001497453">
    <property type="component" value="Chromosome 10"/>
</dbReference>
<dbReference type="SMART" id="SM00219">
    <property type="entry name" value="TyrKc"/>
    <property type="match status" value="1"/>
</dbReference>
<feature type="domain" description="Protein kinase" evidence="8">
    <location>
        <begin position="795"/>
        <end position="1060"/>
    </location>
</feature>
<evidence type="ECO:0000313" key="11">
    <source>
        <dbReference type="Proteomes" id="UP001497453"/>
    </source>
</evidence>
<feature type="region of interest" description="Disordered" evidence="6">
    <location>
        <begin position="425"/>
        <end position="577"/>
    </location>
</feature>
<dbReference type="InterPro" id="IPR011009">
    <property type="entry name" value="Kinase-like_dom_sf"/>
</dbReference>
<keyword evidence="7" id="KW-0472">Membrane</keyword>
<feature type="compositionally biased region" description="Polar residues" evidence="6">
    <location>
        <begin position="625"/>
        <end position="639"/>
    </location>
</feature>
<dbReference type="PANTHER" id="PTHR45832">
    <property type="entry name" value="SERINE/THREONINE-PROTEIN KINASE SAMKA-RELATED-RELATED"/>
    <property type="match status" value="1"/>
</dbReference>
<dbReference type="PROSITE" id="PS50108">
    <property type="entry name" value="CRIB"/>
    <property type="match status" value="1"/>
</dbReference>
<feature type="region of interest" description="Disordered" evidence="6">
    <location>
        <begin position="24"/>
        <end position="145"/>
    </location>
</feature>
<feature type="compositionally biased region" description="Polar residues" evidence="6">
    <location>
        <begin position="450"/>
        <end position="468"/>
    </location>
</feature>
<feature type="compositionally biased region" description="Low complexity" evidence="6">
    <location>
        <begin position="435"/>
        <end position="449"/>
    </location>
</feature>
<feature type="compositionally biased region" description="Low complexity" evidence="6">
    <location>
        <begin position="45"/>
        <end position="83"/>
    </location>
</feature>
<keyword evidence="3" id="KW-0067">ATP-binding</keyword>
<feature type="compositionally biased region" description="Polar residues" evidence="6">
    <location>
        <begin position="123"/>
        <end position="132"/>
    </location>
</feature>
<evidence type="ECO:0000256" key="5">
    <source>
        <dbReference type="ARBA" id="ARBA00048679"/>
    </source>
</evidence>
<feature type="compositionally biased region" description="Basic and acidic residues" evidence="6">
    <location>
        <begin position="311"/>
        <end position="321"/>
    </location>
</feature>
<evidence type="ECO:0000256" key="6">
    <source>
        <dbReference type="SAM" id="MobiDB-lite"/>
    </source>
</evidence>
<evidence type="ECO:0000256" key="7">
    <source>
        <dbReference type="SAM" id="Phobius"/>
    </source>
</evidence>
<feature type="compositionally biased region" description="Polar residues" evidence="6">
    <location>
        <begin position="330"/>
        <end position="347"/>
    </location>
</feature>
<feature type="transmembrane region" description="Helical" evidence="7">
    <location>
        <begin position="1099"/>
        <end position="1119"/>
    </location>
</feature>
<feature type="compositionally biased region" description="Polar residues" evidence="6">
    <location>
        <begin position="475"/>
        <end position="487"/>
    </location>
</feature>
<dbReference type="PROSITE" id="PS50011">
    <property type="entry name" value="PROTEIN_KINASE_DOM"/>
    <property type="match status" value="1"/>
</dbReference>
<dbReference type="InterPro" id="IPR051931">
    <property type="entry name" value="PAK3-like"/>
</dbReference>
<dbReference type="InterPro" id="IPR020635">
    <property type="entry name" value="Tyr_kinase_cat_dom"/>
</dbReference>
<keyword evidence="7" id="KW-1133">Transmembrane helix</keyword>
<reference evidence="11" key="1">
    <citation type="submission" date="2024-04" db="EMBL/GenBank/DDBJ databases">
        <authorList>
            <person name="Shaw F."/>
            <person name="Minotto A."/>
        </authorList>
    </citation>
    <scope>NUCLEOTIDE SEQUENCE [LARGE SCALE GENOMIC DNA]</scope>
</reference>
<evidence type="ECO:0000256" key="1">
    <source>
        <dbReference type="ARBA" id="ARBA00008874"/>
    </source>
</evidence>
<dbReference type="InterPro" id="IPR036936">
    <property type="entry name" value="CRIB_dom_sf"/>
</dbReference>
<feature type="compositionally biased region" description="Low complexity" evidence="6">
    <location>
        <begin position="228"/>
        <end position="238"/>
    </location>
</feature>
<proteinExistence type="inferred from homology"/>
<protein>
    <submittedName>
        <fullName evidence="10">Uncharacterized protein</fullName>
    </submittedName>
</protein>
<accession>A0ABP1CR57</accession>
<dbReference type="Pfam" id="PF00069">
    <property type="entry name" value="Pkinase"/>
    <property type="match status" value="1"/>
</dbReference>
<keyword evidence="7" id="KW-0812">Transmembrane</keyword>
<evidence type="ECO:0000256" key="3">
    <source>
        <dbReference type="ARBA" id="ARBA00022840"/>
    </source>
</evidence>
<feature type="compositionally biased region" description="Polar residues" evidence="6">
    <location>
        <begin position="388"/>
        <end position="398"/>
    </location>
</feature>
<dbReference type="Gene3D" id="3.90.810.10">
    <property type="entry name" value="CRIB domain"/>
    <property type="match status" value="1"/>
</dbReference>
<evidence type="ECO:0000313" key="10">
    <source>
        <dbReference type="EMBL" id="CAL1698162.1"/>
    </source>
</evidence>
<comment type="similarity">
    <text evidence="1">Belongs to the protein kinase superfamily. STE Ser/Thr protein kinase family. STE20 subfamily.</text>
</comment>
<keyword evidence="2" id="KW-0547">Nucleotide-binding</keyword>
<dbReference type="EMBL" id="OZ037953">
    <property type="protein sequence ID" value="CAL1698162.1"/>
    <property type="molecule type" value="Genomic_DNA"/>
</dbReference>